<dbReference type="InterPro" id="IPR036942">
    <property type="entry name" value="Beta-barrel_TonB_sf"/>
</dbReference>
<dbReference type="Pfam" id="PF14905">
    <property type="entry name" value="OMP_b-brl_3"/>
    <property type="match status" value="1"/>
</dbReference>
<keyword evidence="2 7" id="KW-0813">Transport</keyword>
<keyword evidence="12" id="KW-1185">Reference proteome</keyword>
<feature type="domain" description="Outer membrane protein beta-barrel" evidence="10">
    <location>
        <begin position="383"/>
        <end position="794"/>
    </location>
</feature>
<keyword evidence="5 7" id="KW-0472">Membrane</keyword>
<keyword evidence="3 7" id="KW-1134">Transmembrane beta strand</keyword>
<feature type="domain" description="TonB-dependent receptor plug" evidence="9">
    <location>
        <begin position="142"/>
        <end position="218"/>
    </location>
</feature>
<dbReference type="AlphaFoldDB" id="A0A9X0L4D2"/>
<evidence type="ECO:0000259" key="10">
    <source>
        <dbReference type="Pfam" id="PF14905"/>
    </source>
</evidence>
<evidence type="ECO:0000256" key="8">
    <source>
        <dbReference type="SAM" id="MobiDB-lite"/>
    </source>
</evidence>
<keyword evidence="4 7" id="KW-0812">Transmembrane</keyword>
<reference evidence="11 12" key="1">
    <citation type="submission" date="2015-11" db="EMBL/GenBank/DDBJ databases">
        <title>Solirubrum puertoriconensis gen. nov. an environmental bacteria isolated in Puerto Rico.</title>
        <authorList>
            <person name="Cuebas-Irizarry M.F."/>
            <person name="Montalvo-Rodriguez R."/>
        </authorList>
    </citation>
    <scope>NUCLEOTIDE SEQUENCE [LARGE SCALE GENOMIC DNA]</scope>
    <source>
        <strain evidence="11 12">MC1A</strain>
    </source>
</reference>
<dbReference type="GO" id="GO:0030246">
    <property type="term" value="F:carbohydrate binding"/>
    <property type="evidence" value="ECO:0007669"/>
    <property type="project" value="InterPro"/>
</dbReference>
<evidence type="ECO:0008006" key="13">
    <source>
        <dbReference type="Google" id="ProtNLM"/>
    </source>
</evidence>
<evidence type="ECO:0000256" key="4">
    <source>
        <dbReference type="ARBA" id="ARBA00022692"/>
    </source>
</evidence>
<evidence type="ECO:0000256" key="7">
    <source>
        <dbReference type="PROSITE-ProRule" id="PRU01360"/>
    </source>
</evidence>
<evidence type="ECO:0000313" key="11">
    <source>
        <dbReference type="EMBL" id="KUG07480.1"/>
    </source>
</evidence>
<accession>A0A9X0L4D2</accession>
<dbReference type="PANTHER" id="PTHR40980:SF4">
    <property type="entry name" value="TONB-DEPENDENT RECEPTOR-LIKE BETA-BARREL DOMAIN-CONTAINING PROTEIN"/>
    <property type="match status" value="1"/>
</dbReference>
<dbReference type="InterPro" id="IPR013784">
    <property type="entry name" value="Carb-bd-like_fold"/>
</dbReference>
<evidence type="ECO:0000313" key="12">
    <source>
        <dbReference type="Proteomes" id="UP000054223"/>
    </source>
</evidence>
<dbReference type="PANTHER" id="PTHR40980">
    <property type="entry name" value="PLUG DOMAIN-CONTAINING PROTEIN"/>
    <property type="match status" value="1"/>
</dbReference>
<dbReference type="InterPro" id="IPR037066">
    <property type="entry name" value="Plug_dom_sf"/>
</dbReference>
<dbReference type="PROSITE" id="PS52016">
    <property type="entry name" value="TONB_DEPENDENT_REC_3"/>
    <property type="match status" value="1"/>
</dbReference>
<evidence type="ECO:0000259" key="9">
    <source>
        <dbReference type="Pfam" id="PF07715"/>
    </source>
</evidence>
<name>A0A9X0L4D2_SOLP1</name>
<proteinExistence type="inferred from homology"/>
<dbReference type="InterPro" id="IPR039426">
    <property type="entry name" value="TonB-dep_rcpt-like"/>
</dbReference>
<dbReference type="SUPFAM" id="SSF56935">
    <property type="entry name" value="Porins"/>
    <property type="match status" value="1"/>
</dbReference>
<dbReference type="Gene3D" id="2.60.40.1120">
    <property type="entry name" value="Carboxypeptidase-like, regulatory domain"/>
    <property type="match status" value="1"/>
</dbReference>
<comment type="caution">
    <text evidence="11">The sequence shown here is derived from an EMBL/GenBank/DDBJ whole genome shotgun (WGS) entry which is preliminary data.</text>
</comment>
<dbReference type="InterPro" id="IPR012910">
    <property type="entry name" value="Plug_dom"/>
</dbReference>
<comment type="similarity">
    <text evidence="7">Belongs to the TonB-dependent receptor family.</text>
</comment>
<protein>
    <recommendedName>
        <fullName evidence="13">TonB-dependent receptor</fullName>
    </recommendedName>
</protein>
<evidence type="ECO:0000256" key="6">
    <source>
        <dbReference type="ARBA" id="ARBA00023237"/>
    </source>
</evidence>
<dbReference type="Pfam" id="PF07715">
    <property type="entry name" value="Plug"/>
    <property type="match status" value="1"/>
</dbReference>
<dbReference type="EMBL" id="LNAL01000007">
    <property type="protein sequence ID" value="KUG07480.1"/>
    <property type="molecule type" value="Genomic_DNA"/>
</dbReference>
<dbReference type="SUPFAM" id="SSF49452">
    <property type="entry name" value="Starch-binding domain-like"/>
    <property type="match status" value="1"/>
</dbReference>
<dbReference type="Gene3D" id="2.40.170.20">
    <property type="entry name" value="TonB-dependent receptor, beta-barrel domain"/>
    <property type="match status" value="1"/>
</dbReference>
<sequence>MLVILLLLPLSVWAQTTGSVTGTLLDGSNGQPVPFANVVLLRAQDSTLVTGAQTADNGAFKIEGVPFGNYSLRVTQLGYRPARRPITLSAEQASLALGQLRLRSTTQQLKGVTVTGERAIVQDNLDKKVINVSKDLSTVGGTAVDVLQNVPSVNVDQNGSVSLRGSQNVTIYIDGKPTGAAGGGRAVNLDQIPASQIESVEIVTNPSARYDAEGSGGILNIVLKKEQRNGLNGSVTLNAGTRDKYNGSVALNLRQGKFNFFGNYDARYDNRFTRRNLDQVSLLRGRLEGDSTILLTQRGRGDRTGISHSGRFGFDYTITPQQTITLSVQPRLNTSESFETLNANRTYAPTGADRGSFIRRNESDGRSRSTDFTLDYRRTWAGQKRRELTAMAVFTPIRSENTTDSRLDSLQVRRLPAQPQLQQQSSDNRLDQGSVQIDYVHPLGEKGRLDAGLKSTMRRTDADFQFLLGLSDVLPLTFDPSRSNRFKYDEYIQAAYLTYQNVRGKLNYQAGLRAEQTNAEGRQYNTAPAPGGQPFPAQFRRSYLGLFPSLTLAYDVSPSQRVQASYSRRLNRPDVNSLNPFIDYSDPLNYQQGNPYLLPEYINASELGYQWFKGRTSLTGTAFYRYSTGVVQRLRELDAETGITTTRPQNISNSRSYGVEASLAQPLAKWWRVSLNGSAFRNVIAASTGTELDNKNFAYTGRLNSVFTPIKSLDLQVSAFYRSRTVTTQGSFGQIFSTELGAKYSVLKDRGAITLRVSDLFNTQEFNIKFRGPNFSSENQFKRETRVGFIGFTYRFGQAPGEGGPQRGRGRGRGEQQQQPQQDDNLGGGDFGG</sequence>
<comment type="subcellular location">
    <subcellularLocation>
        <location evidence="1 7">Cell outer membrane</location>
        <topology evidence="1 7">Multi-pass membrane protein</topology>
    </subcellularLocation>
</comment>
<feature type="region of interest" description="Disordered" evidence="8">
    <location>
        <begin position="796"/>
        <end position="833"/>
    </location>
</feature>
<dbReference type="InterPro" id="IPR041700">
    <property type="entry name" value="OMP_b-brl_3"/>
</dbReference>
<keyword evidence="6 7" id="KW-0998">Cell outer membrane</keyword>
<evidence type="ECO:0000256" key="2">
    <source>
        <dbReference type="ARBA" id="ARBA00022448"/>
    </source>
</evidence>
<dbReference type="Gene3D" id="2.170.130.10">
    <property type="entry name" value="TonB-dependent receptor, plug domain"/>
    <property type="match status" value="1"/>
</dbReference>
<dbReference type="Pfam" id="PF13620">
    <property type="entry name" value="CarboxypepD_reg"/>
    <property type="match status" value="1"/>
</dbReference>
<gene>
    <name evidence="11" type="ORF">ASU33_14115</name>
</gene>
<organism evidence="11 12">
    <name type="scientific">Solirubrum puertoriconensis</name>
    <dbReference type="NCBI Taxonomy" id="1751427"/>
    <lineage>
        <taxon>Bacteria</taxon>
        <taxon>Pseudomonadati</taxon>
        <taxon>Bacteroidota</taxon>
        <taxon>Cytophagia</taxon>
        <taxon>Cytophagales</taxon>
    </lineage>
</organism>
<dbReference type="Proteomes" id="UP000054223">
    <property type="component" value="Unassembled WGS sequence"/>
</dbReference>
<dbReference type="GO" id="GO:0009279">
    <property type="term" value="C:cell outer membrane"/>
    <property type="evidence" value="ECO:0007669"/>
    <property type="project" value="UniProtKB-SubCell"/>
</dbReference>
<evidence type="ECO:0000256" key="1">
    <source>
        <dbReference type="ARBA" id="ARBA00004571"/>
    </source>
</evidence>
<evidence type="ECO:0000256" key="3">
    <source>
        <dbReference type="ARBA" id="ARBA00022452"/>
    </source>
</evidence>
<evidence type="ECO:0000256" key="5">
    <source>
        <dbReference type="ARBA" id="ARBA00023136"/>
    </source>
</evidence>